<evidence type="ECO:0000313" key="7">
    <source>
        <dbReference type="EMBL" id="GBF99890.1"/>
    </source>
</evidence>
<keyword evidence="2 4" id="KW-0863">Zinc-finger</keyword>
<keyword evidence="8" id="KW-1185">Reference proteome</keyword>
<dbReference type="GO" id="GO:0008270">
    <property type="term" value="F:zinc ion binding"/>
    <property type="evidence" value="ECO:0007669"/>
    <property type="project" value="UniProtKB-KW"/>
</dbReference>
<dbReference type="PROSITE" id="PS00028">
    <property type="entry name" value="ZINC_FINGER_C2H2_1"/>
    <property type="match status" value="1"/>
</dbReference>
<evidence type="ECO:0000259" key="6">
    <source>
        <dbReference type="PROSITE" id="PS50157"/>
    </source>
</evidence>
<evidence type="ECO:0000256" key="1">
    <source>
        <dbReference type="ARBA" id="ARBA00022723"/>
    </source>
</evidence>
<proteinExistence type="predicted"/>
<dbReference type="PROSITE" id="PS50157">
    <property type="entry name" value="ZINC_FINGER_C2H2_2"/>
    <property type="match status" value="1"/>
</dbReference>
<evidence type="ECO:0000256" key="3">
    <source>
        <dbReference type="ARBA" id="ARBA00022833"/>
    </source>
</evidence>
<accession>A0A2V0PPD0</accession>
<evidence type="ECO:0000256" key="4">
    <source>
        <dbReference type="PROSITE-ProRule" id="PRU00042"/>
    </source>
</evidence>
<dbReference type="GO" id="GO:0003676">
    <property type="term" value="F:nucleic acid binding"/>
    <property type="evidence" value="ECO:0007669"/>
    <property type="project" value="InterPro"/>
</dbReference>
<dbReference type="STRING" id="307507.A0A2V0PPD0"/>
<name>A0A2V0PPD0_9CHLO</name>
<feature type="region of interest" description="Disordered" evidence="5">
    <location>
        <begin position="1"/>
        <end position="27"/>
    </location>
</feature>
<dbReference type="OrthoDB" id="24683at2759"/>
<dbReference type="SMART" id="SM00451">
    <property type="entry name" value="ZnF_U1"/>
    <property type="match status" value="1"/>
</dbReference>
<organism evidence="7 8">
    <name type="scientific">Raphidocelis subcapitata</name>
    <dbReference type="NCBI Taxonomy" id="307507"/>
    <lineage>
        <taxon>Eukaryota</taxon>
        <taxon>Viridiplantae</taxon>
        <taxon>Chlorophyta</taxon>
        <taxon>core chlorophytes</taxon>
        <taxon>Chlorophyceae</taxon>
        <taxon>CS clade</taxon>
        <taxon>Sphaeropleales</taxon>
        <taxon>Selenastraceae</taxon>
        <taxon>Raphidocelis</taxon>
    </lineage>
</organism>
<dbReference type="InterPro" id="IPR013087">
    <property type="entry name" value="Znf_C2H2_type"/>
</dbReference>
<dbReference type="FunCoup" id="A0A2V0PPD0">
    <property type="interactions" value="570"/>
</dbReference>
<dbReference type="PANTHER" id="PTHR47444">
    <property type="entry name" value="EXPRESSED PROTEIN"/>
    <property type="match status" value="1"/>
</dbReference>
<protein>
    <recommendedName>
        <fullName evidence="6">C2H2-type domain-containing protein</fullName>
    </recommendedName>
</protein>
<dbReference type="PANTHER" id="PTHR47444:SF1">
    <property type="entry name" value="EXPRESSED PROTEIN"/>
    <property type="match status" value="1"/>
</dbReference>
<feature type="region of interest" description="Disordered" evidence="5">
    <location>
        <begin position="40"/>
        <end position="65"/>
    </location>
</feature>
<dbReference type="InParanoid" id="A0A2V0PPD0"/>
<dbReference type="Pfam" id="PF12171">
    <property type="entry name" value="zf-C2H2_jaz"/>
    <property type="match status" value="1"/>
</dbReference>
<dbReference type="AlphaFoldDB" id="A0A2V0PPD0"/>
<reference evidence="7 8" key="1">
    <citation type="journal article" date="2018" name="Sci. Rep.">
        <title>Raphidocelis subcapitata (=Pseudokirchneriella subcapitata) provides an insight into genome evolution and environmental adaptations in the Sphaeropleales.</title>
        <authorList>
            <person name="Suzuki S."/>
            <person name="Yamaguchi H."/>
            <person name="Nakajima N."/>
            <person name="Kawachi M."/>
        </authorList>
    </citation>
    <scope>NUCLEOTIDE SEQUENCE [LARGE SCALE GENOMIC DNA]</scope>
    <source>
        <strain evidence="7 8">NIES-35</strain>
    </source>
</reference>
<evidence type="ECO:0000256" key="2">
    <source>
        <dbReference type="ARBA" id="ARBA00022771"/>
    </source>
</evidence>
<feature type="domain" description="C2H2-type" evidence="6">
    <location>
        <begin position="73"/>
        <end position="102"/>
    </location>
</feature>
<dbReference type="Gene3D" id="3.30.160.60">
    <property type="entry name" value="Classic Zinc Finger"/>
    <property type="match status" value="1"/>
</dbReference>
<keyword evidence="1" id="KW-0479">Metal-binding</keyword>
<evidence type="ECO:0000256" key="5">
    <source>
        <dbReference type="SAM" id="MobiDB-lite"/>
    </source>
</evidence>
<dbReference type="InterPro" id="IPR003604">
    <property type="entry name" value="Matrin/U1-like-C_Znf_C2H2"/>
</dbReference>
<feature type="region of interest" description="Disordered" evidence="5">
    <location>
        <begin position="104"/>
        <end position="142"/>
    </location>
</feature>
<evidence type="ECO:0000313" key="8">
    <source>
        <dbReference type="Proteomes" id="UP000247498"/>
    </source>
</evidence>
<dbReference type="SUPFAM" id="SSF57667">
    <property type="entry name" value="beta-beta-alpha zinc fingers"/>
    <property type="match status" value="1"/>
</dbReference>
<keyword evidence="3" id="KW-0862">Zinc</keyword>
<sequence>MGNAPGKRRVGGNSKTKKWHKQGVRKKFEARHIDQVWEDVRKPPQLVHSNKAGPQGTTSVAEHDEEVPGLGQHYCIPCSRYFSNAGALATHEKTKPHRRRAKLLLASDRPHNQVDAEVASGMGRPDNGPRLRSAGGVADMAE</sequence>
<dbReference type="Proteomes" id="UP000247498">
    <property type="component" value="Unassembled WGS sequence"/>
</dbReference>
<dbReference type="EMBL" id="BDRX01000179">
    <property type="protein sequence ID" value="GBF99890.1"/>
    <property type="molecule type" value="Genomic_DNA"/>
</dbReference>
<gene>
    <name evidence="7" type="ORF">Rsub_12686</name>
</gene>
<dbReference type="InterPro" id="IPR022755">
    <property type="entry name" value="Znf_C2H2_jaz"/>
</dbReference>
<dbReference type="InterPro" id="IPR036236">
    <property type="entry name" value="Znf_C2H2_sf"/>
</dbReference>
<comment type="caution">
    <text evidence="7">The sequence shown here is derived from an EMBL/GenBank/DDBJ whole genome shotgun (WGS) entry which is preliminary data.</text>
</comment>
<feature type="compositionally biased region" description="Basic residues" evidence="5">
    <location>
        <begin position="1"/>
        <end position="25"/>
    </location>
</feature>